<comment type="similarity">
    <text evidence="1">Belongs to the replication factor A protein 1 family.</text>
</comment>
<proteinExistence type="inferred from homology"/>
<dbReference type="Pfam" id="PF16900">
    <property type="entry name" value="REPA_OB_2"/>
    <property type="match status" value="1"/>
</dbReference>
<dbReference type="SUPFAM" id="SSF50249">
    <property type="entry name" value="Nucleic acid-binding proteins"/>
    <property type="match status" value="2"/>
</dbReference>
<dbReference type="Gene3D" id="2.40.50.140">
    <property type="entry name" value="Nucleic acid-binding proteins"/>
    <property type="match status" value="2"/>
</dbReference>
<dbReference type="CDD" id="cd04481">
    <property type="entry name" value="RPA1_DBD_B_like"/>
    <property type="match status" value="1"/>
</dbReference>
<name>A0A453FXG7_AEGTS</name>
<keyword evidence="5" id="KW-0238">DNA-binding</keyword>
<dbReference type="AlphaFoldDB" id="A0A453FXG7"/>
<dbReference type="InterPro" id="IPR031657">
    <property type="entry name" value="REPA_OB_2"/>
</dbReference>
<dbReference type="Pfam" id="PF08646">
    <property type="entry name" value="Rep_fac-A_C"/>
    <property type="match status" value="1"/>
</dbReference>
<dbReference type="PANTHER" id="PTHR47165">
    <property type="entry name" value="OS03G0429900 PROTEIN"/>
    <property type="match status" value="1"/>
</dbReference>
<evidence type="ECO:0000256" key="3">
    <source>
        <dbReference type="ARBA" id="ARBA00022771"/>
    </source>
</evidence>
<dbReference type="InterPro" id="IPR013955">
    <property type="entry name" value="Rep_factor-A_C"/>
</dbReference>
<reference evidence="9" key="2">
    <citation type="journal article" date="2017" name="Nat. Plants">
        <title>The Aegilops tauschii genome reveals multiple impacts of transposons.</title>
        <authorList>
            <person name="Zhao G."/>
            <person name="Zou C."/>
            <person name="Li K."/>
            <person name="Wang K."/>
            <person name="Li T."/>
            <person name="Gao L."/>
            <person name="Zhang X."/>
            <person name="Wang H."/>
            <person name="Yang Z."/>
            <person name="Liu X."/>
            <person name="Jiang W."/>
            <person name="Mao L."/>
            <person name="Kong X."/>
            <person name="Jiao Y."/>
            <person name="Jia J."/>
        </authorList>
    </citation>
    <scope>NUCLEOTIDE SEQUENCE [LARGE SCALE GENOMIC DNA]</scope>
    <source>
        <strain evidence="9">cv. AL8/78</strain>
    </source>
</reference>
<organism evidence="8 9">
    <name type="scientific">Aegilops tauschii subsp. strangulata</name>
    <name type="common">Goatgrass</name>
    <dbReference type="NCBI Taxonomy" id="200361"/>
    <lineage>
        <taxon>Eukaryota</taxon>
        <taxon>Viridiplantae</taxon>
        <taxon>Streptophyta</taxon>
        <taxon>Embryophyta</taxon>
        <taxon>Tracheophyta</taxon>
        <taxon>Spermatophyta</taxon>
        <taxon>Magnoliopsida</taxon>
        <taxon>Liliopsida</taxon>
        <taxon>Poales</taxon>
        <taxon>Poaceae</taxon>
        <taxon>BOP clade</taxon>
        <taxon>Pooideae</taxon>
        <taxon>Triticodae</taxon>
        <taxon>Triticeae</taxon>
        <taxon>Triticinae</taxon>
        <taxon>Aegilops</taxon>
    </lineage>
</organism>
<evidence type="ECO:0000256" key="4">
    <source>
        <dbReference type="ARBA" id="ARBA00022833"/>
    </source>
</evidence>
<evidence type="ECO:0000256" key="1">
    <source>
        <dbReference type="ARBA" id="ARBA00005690"/>
    </source>
</evidence>
<keyword evidence="3" id="KW-0863">Zinc-finger</keyword>
<evidence type="ECO:0000259" key="6">
    <source>
        <dbReference type="Pfam" id="PF08646"/>
    </source>
</evidence>
<feature type="domain" description="Replication factor A C-terminal" evidence="6">
    <location>
        <begin position="181"/>
        <end position="297"/>
    </location>
</feature>
<reference evidence="8" key="3">
    <citation type="journal article" date="2017" name="Nature">
        <title>Genome sequence of the progenitor of the wheat D genome Aegilops tauschii.</title>
        <authorList>
            <person name="Luo M.C."/>
            <person name="Gu Y.Q."/>
            <person name="Puiu D."/>
            <person name="Wang H."/>
            <person name="Twardziok S.O."/>
            <person name="Deal K.R."/>
            <person name="Huo N."/>
            <person name="Zhu T."/>
            <person name="Wang L."/>
            <person name="Wang Y."/>
            <person name="McGuire P.E."/>
            <person name="Liu S."/>
            <person name="Long H."/>
            <person name="Ramasamy R.K."/>
            <person name="Rodriguez J.C."/>
            <person name="Van S.L."/>
            <person name="Yuan L."/>
            <person name="Wang Z."/>
            <person name="Xia Z."/>
            <person name="Xiao L."/>
            <person name="Anderson O.D."/>
            <person name="Ouyang S."/>
            <person name="Liang Y."/>
            <person name="Zimin A.V."/>
            <person name="Pertea G."/>
            <person name="Qi P."/>
            <person name="Bennetzen J.L."/>
            <person name="Dai X."/>
            <person name="Dawson M.W."/>
            <person name="Muller H.G."/>
            <person name="Kugler K."/>
            <person name="Rivarola-Duarte L."/>
            <person name="Spannagl M."/>
            <person name="Mayer K.F.X."/>
            <person name="Lu F.H."/>
            <person name="Bevan M.W."/>
            <person name="Leroy P."/>
            <person name="Li P."/>
            <person name="You F.M."/>
            <person name="Sun Q."/>
            <person name="Liu Z."/>
            <person name="Lyons E."/>
            <person name="Wicker T."/>
            <person name="Salzberg S.L."/>
            <person name="Devos K.M."/>
            <person name="Dvorak J."/>
        </authorList>
    </citation>
    <scope>NUCLEOTIDE SEQUENCE [LARGE SCALE GENOMIC DNA]</scope>
    <source>
        <strain evidence="8">cv. AL8/78</strain>
    </source>
</reference>
<dbReference type="GO" id="GO:0008270">
    <property type="term" value="F:zinc ion binding"/>
    <property type="evidence" value="ECO:0007669"/>
    <property type="project" value="UniProtKB-KW"/>
</dbReference>
<sequence length="355" mass="41111">KGSSEVFPEYCFEFATMDTLEERAEKDTQCSDVIGLLTQMKPVETRITKRNPQPSYIREIEILMPEGDKIKITLLGKFAYFLTEDVIGSQTVLIITSMMVQRFSGLCLKSTSATRIYIDLDIPETQELLDRNSAEETLPKMGSIDRSNQGTLEEHMFYRRRTLEELTTMRHGNQSDQDFVFTVIATVDRLQEDIQWWYMSCDKCHKLATKDTDNYYCKSCGIYPEKVTPRYRVRLQISDHTSTTSCTLFDEEAARLLNTSASKLLDTQDGKSEEAPKIIQQLCGKRLIFRFKLNDNNLTFGTQNYAVKRTFVPDDRLEMLYLDNKAEEELMDDEVDTVLMKKQNMPDRKSQNNNV</sequence>
<dbReference type="InterPro" id="IPR047192">
    <property type="entry name" value="Euk_RPA1_DBD_C"/>
</dbReference>
<dbReference type="CDD" id="cd04476">
    <property type="entry name" value="RPA1_DBD_C"/>
    <property type="match status" value="1"/>
</dbReference>
<dbReference type="EnsemblPlants" id="AET3Gv20818300.1">
    <property type="protein sequence ID" value="AET3Gv20818300.1"/>
    <property type="gene ID" value="AET3Gv20818300"/>
</dbReference>
<dbReference type="STRING" id="200361.A0A453FXG7"/>
<keyword evidence="2" id="KW-0479">Metal-binding</keyword>
<keyword evidence="4" id="KW-0862">Zinc</keyword>
<reference evidence="9" key="1">
    <citation type="journal article" date="2014" name="Science">
        <title>Ancient hybridizations among the ancestral genomes of bread wheat.</title>
        <authorList>
            <consortium name="International Wheat Genome Sequencing Consortium,"/>
            <person name="Marcussen T."/>
            <person name="Sandve S.R."/>
            <person name="Heier L."/>
            <person name="Spannagl M."/>
            <person name="Pfeifer M."/>
            <person name="Jakobsen K.S."/>
            <person name="Wulff B.B."/>
            <person name="Steuernagel B."/>
            <person name="Mayer K.F."/>
            <person name="Olsen O.A."/>
        </authorList>
    </citation>
    <scope>NUCLEOTIDE SEQUENCE [LARGE SCALE GENOMIC DNA]</scope>
    <source>
        <strain evidence="9">cv. AL8/78</strain>
    </source>
</reference>
<dbReference type="PANTHER" id="PTHR47165:SF4">
    <property type="entry name" value="OS03G0429900 PROTEIN"/>
    <property type="match status" value="1"/>
</dbReference>
<evidence type="ECO:0000313" key="9">
    <source>
        <dbReference type="Proteomes" id="UP000015105"/>
    </source>
</evidence>
<protein>
    <recommendedName>
        <fullName evidence="10">Replication factor A C-terminal domain-containing protein</fullName>
    </recommendedName>
</protein>
<evidence type="ECO:0008006" key="10">
    <source>
        <dbReference type="Google" id="ProtNLM"/>
    </source>
</evidence>
<dbReference type="Gramene" id="AET3Gv20818300.1">
    <property type="protein sequence ID" value="AET3Gv20818300.1"/>
    <property type="gene ID" value="AET3Gv20818300"/>
</dbReference>
<reference evidence="8" key="4">
    <citation type="submission" date="2019-03" db="UniProtKB">
        <authorList>
            <consortium name="EnsemblPlants"/>
        </authorList>
    </citation>
    <scope>IDENTIFICATION</scope>
</reference>
<keyword evidence="9" id="KW-1185">Reference proteome</keyword>
<dbReference type="InterPro" id="IPR012340">
    <property type="entry name" value="NA-bd_OB-fold"/>
</dbReference>
<evidence type="ECO:0000313" key="8">
    <source>
        <dbReference type="EnsemblPlants" id="AET3Gv20818300.1"/>
    </source>
</evidence>
<feature type="domain" description="Replication protein A OB" evidence="7">
    <location>
        <begin position="24"/>
        <end position="118"/>
    </location>
</feature>
<evidence type="ECO:0000259" key="7">
    <source>
        <dbReference type="Pfam" id="PF16900"/>
    </source>
</evidence>
<dbReference type="GO" id="GO:0003677">
    <property type="term" value="F:DNA binding"/>
    <property type="evidence" value="ECO:0007669"/>
    <property type="project" value="UniProtKB-KW"/>
</dbReference>
<dbReference type="Proteomes" id="UP000015105">
    <property type="component" value="Chromosome 3D"/>
</dbReference>
<reference evidence="8" key="5">
    <citation type="journal article" date="2021" name="G3 (Bethesda)">
        <title>Aegilops tauschii genome assembly Aet v5.0 features greater sequence contiguity and improved annotation.</title>
        <authorList>
            <person name="Wang L."/>
            <person name="Zhu T."/>
            <person name="Rodriguez J.C."/>
            <person name="Deal K.R."/>
            <person name="Dubcovsky J."/>
            <person name="McGuire P.E."/>
            <person name="Lux T."/>
            <person name="Spannagl M."/>
            <person name="Mayer K.F.X."/>
            <person name="Baldrich P."/>
            <person name="Meyers B.C."/>
            <person name="Huo N."/>
            <person name="Gu Y.Q."/>
            <person name="Zhou H."/>
            <person name="Devos K.M."/>
            <person name="Bennetzen J.L."/>
            <person name="Unver T."/>
            <person name="Budak H."/>
            <person name="Gulick P.J."/>
            <person name="Galiba G."/>
            <person name="Kalapos B."/>
            <person name="Nelson D.R."/>
            <person name="Li P."/>
            <person name="You F.M."/>
            <person name="Luo M.C."/>
            <person name="Dvorak J."/>
        </authorList>
    </citation>
    <scope>NUCLEOTIDE SEQUENCE [LARGE SCALE GENOMIC DNA]</scope>
    <source>
        <strain evidence="8">cv. AL8/78</strain>
    </source>
</reference>
<evidence type="ECO:0000256" key="2">
    <source>
        <dbReference type="ARBA" id="ARBA00022723"/>
    </source>
</evidence>
<evidence type="ECO:0000256" key="5">
    <source>
        <dbReference type="ARBA" id="ARBA00023125"/>
    </source>
</evidence>
<accession>A0A453FXG7</accession>